<dbReference type="SUPFAM" id="SSF56091">
    <property type="entry name" value="DNA ligase/mRNA capping enzyme, catalytic domain"/>
    <property type="match status" value="1"/>
</dbReference>
<sequence length="250" mass="29351">MQFLKYPHVENCGRDEVEGIEAGTTYVFPKLDGSNASVWREHHNGSIIQCGSRNRILENLGDLQGFYDYIQGAMEIHGFLAEYPYLRLYGEWLCKHTLRTYQDDAWKKFYIFDVYYDSERRFMGYEDYKELLEEYDLEYIPCIKEIRNGSTEQFIDIVTKSNTYLIKDGEGVGEGIVIKNYEYRNKYGRQCFAKLKTNDFLANHHKKMGHPVTEQHPVEAEIVDKLLTGDTIRKVFVNITRTGFESRDIP</sequence>
<protein>
    <recommendedName>
        <fullName evidence="1">RNA ligase domain-containing protein</fullName>
    </recommendedName>
</protein>
<reference evidence="2" key="1">
    <citation type="journal article" date="2015" name="Nature">
        <title>Complex archaea that bridge the gap between prokaryotes and eukaryotes.</title>
        <authorList>
            <person name="Spang A."/>
            <person name="Saw J.H."/>
            <person name="Jorgensen S.L."/>
            <person name="Zaremba-Niedzwiedzka K."/>
            <person name="Martijn J."/>
            <person name="Lind A.E."/>
            <person name="van Eijk R."/>
            <person name="Schleper C."/>
            <person name="Guy L."/>
            <person name="Ettema T.J."/>
        </authorList>
    </citation>
    <scope>NUCLEOTIDE SEQUENCE</scope>
</reference>
<evidence type="ECO:0000259" key="1">
    <source>
        <dbReference type="Pfam" id="PF09414"/>
    </source>
</evidence>
<organism evidence="2">
    <name type="scientific">marine sediment metagenome</name>
    <dbReference type="NCBI Taxonomy" id="412755"/>
    <lineage>
        <taxon>unclassified sequences</taxon>
        <taxon>metagenomes</taxon>
        <taxon>ecological metagenomes</taxon>
    </lineage>
</organism>
<comment type="caution">
    <text evidence="2">The sequence shown here is derived from an EMBL/GenBank/DDBJ whole genome shotgun (WGS) entry which is preliminary data.</text>
</comment>
<feature type="non-terminal residue" evidence="2">
    <location>
        <position position="250"/>
    </location>
</feature>
<proteinExistence type="predicted"/>
<gene>
    <name evidence="2" type="ORF">LCGC14_2569700</name>
</gene>
<name>A0A0F9B5G4_9ZZZZ</name>
<dbReference type="Gene3D" id="3.30.470.30">
    <property type="entry name" value="DNA ligase/mRNA capping enzyme"/>
    <property type="match status" value="1"/>
</dbReference>
<dbReference type="Pfam" id="PF09414">
    <property type="entry name" value="RNA_ligase"/>
    <property type="match status" value="1"/>
</dbReference>
<evidence type="ECO:0000313" key="2">
    <source>
        <dbReference type="EMBL" id="KKL09052.1"/>
    </source>
</evidence>
<accession>A0A0F9B5G4</accession>
<dbReference type="EMBL" id="LAZR01042633">
    <property type="protein sequence ID" value="KKL09052.1"/>
    <property type="molecule type" value="Genomic_DNA"/>
</dbReference>
<feature type="domain" description="RNA ligase" evidence="1">
    <location>
        <begin position="27"/>
        <end position="194"/>
    </location>
</feature>
<dbReference type="AlphaFoldDB" id="A0A0F9B5G4"/>
<dbReference type="InterPro" id="IPR021122">
    <property type="entry name" value="RNA_ligase_dom_REL/Rnl2"/>
</dbReference>